<dbReference type="InterPro" id="IPR039019">
    <property type="entry name" value="CATSPERZ"/>
</dbReference>
<evidence type="ECO:0000256" key="1">
    <source>
        <dbReference type="SAM" id="MobiDB-lite"/>
    </source>
</evidence>
<reference evidence="2" key="2">
    <citation type="submission" date="2025-08" db="UniProtKB">
        <authorList>
            <consortium name="Ensembl"/>
        </authorList>
    </citation>
    <scope>IDENTIFICATION</scope>
    <source>
        <strain evidence="2">Thorbecke</strain>
    </source>
</reference>
<dbReference type="Ensembl" id="ENSOCUT00000055271.1">
    <property type="protein sequence ID" value="ENSOCUP00000039883.1"/>
    <property type="gene ID" value="ENSOCUG00000021040.2"/>
</dbReference>
<feature type="region of interest" description="Disordered" evidence="1">
    <location>
        <begin position="483"/>
        <end position="535"/>
    </location>
</feature>
<reference evidence="2" key="3">
    <citation type="submission" date="2025-09" db="UniProtKB">
        <authorList>
            <consortium name="Ensembl"/>
        </authorList>
    </citation>
    <scope>IDENTIFICATION</scope>
    <source>
        <strain evidence="2">Thorbecke</strain>
    </source>
</reference>
<dbReference type="STRING" id="9986.ENSOCUP00000039883"/>
<feature type="compositionally biased region" description="Low complexity" evidence="1">
    <location>
        <begin position="108"/>
        <end position="135"/>
    </location>
</feature>
<dbReference type="GO" id="GO:0036128">
    <property type="term" value="C:CatSper complex"/>
    <property type="evidence" value="ECO:0007669"/>
    <property type="project" value="InterPro"/>
</dbReference>
<dbReference type="InParanoid" id="A0A5F9D2E2"/>
<organism evidence="2 3">
    <name type="scientific">Oryctolagus cuniculus</name>
    <name type="common">Rabbit</name>
    <dbReference type="NCBI Taxonomy" id="9986"/>
    <lineage>
        <taxon>Eukaryota</taxon>
        <taxon>Metazoa</taxon>
        <taxon>Chordata</taxon>
        <taxon>Craniata</taxon>
        <taxon>Vertebrata</taxon>
        <taxon>Euteleostomi</taxon>
        <taxon>Mammalia</taxon>
        <taxon>Eutheria</taxon>
        <taxon>Euarchontoglires</taxon>
        <taxon>Glires</taxon>
        <taxon>Lagomorpha</taxon>
        <taxon>Leporidae</taxon>
        <taxon>Oryctolagus</taxon>
    </lineage>
</organism>
<dbReference type="GeneTree" id="ENSGT00400000022853"/>
<feature type="region of interest" description="Disordered" evidence="1">
    <location>
        <begin position="174"/>
        <end position="196"/>
    </location>
</feature>
<dbReference type="Bgee" id="ENSOCUG00000021040">
    <property type="expression patterns" value="Expressed in testis and 12 other cell types or tissues"/>
</dbReference>
<reference evidence="2 3" key="1">
    <citation type="journal article" date="2011" name="Nature">
        <title>A high-resolution map of human evolutionary constraint using 29 mammals.</title>
        <authorList>
            <person name="Lindblad-Toh K."/>
            <person name="Garber M."/>
            <person name="Zuk O."/>
            <person name="Lin M.F."/>
            <person name="Parker B.J."/>
            <person name="Washietl S."/>
            <person name="Kheradpour P."/>
            <person name="Ernst J."/>
            <person name="Jordan G."/>
            <person name="Mauceli E."/>
            <person name="Ward L.D."/>
            <person name="Lowe C.B."/>
            <person name="Holloway A.K."/>
            <person name="Clamp M."/>
            <person name="Gnerre S."/>
            <person name="Alfoldi J."/>
            <person name="Beal K."/>
            <person name="Chang J."/>
            <person name="Clawson H."/>
            <person name="Cuff J."/>
            <person name="Di Palma F."/>
            <person name="Fitzgerald S."/>
            <person name="Flicek P."/>
            <person name="Guttman M."/>
            <person name="Hubisz M.J."/>
            <person name="Jaffe D.B."/>
            <person name="Jungreis I."/>
            <person name="Kent W.J."/>
            <person name="Kostka D."/>
            <person name="Lara M."/>
            <person name="Martins A.L."/>
            <person name="Massingham T."/>
            <person name="Moltke I."/>
            <person name="Raney B.J."/>
            <person name="Rasmussen M.D."/>
            <person name="Robinson J."/>
            <person name="Stark A."/>
            <person name="Vilella A.J."/>
            <person name="Wen J."/>
            <person name="Xie X."/>
            <person name="Zody M.C."/>
            <person name="Baldwin J."/>
            <person name="Bloom T."/>
            <person name="Chin C.W."/>
            <person name="Heiman D."/>
            <person name="Nicol R."/>
            <person name="Nusbaum C."/>
            <person name="Young S."/>
            <person name="Wilkinson J."/>
            <person name="Worley K.C."/>
            <person name="Kovar C.L."/>
            <person name="Muzny D.M."/>
            <person name="Gibbs R.A."/>
            <person name="Cree A."/>
            <person name="Dihn H.H."/>
            <person name="Fowler G."/>
            <person name="Jhangiani S."/>
            <person name="Joshi V."/>
            <person name="Lee S."/>
            <person name="Lewis L.R."/>
            <person name="Nazareth L.V."/>
            <person name="Okwuonu G."/>
            <person name="Santibanez J."/>
            <person name="Warren W.C."/>
            <person name="Mardis E.R."/>
            <person name="Weinstock G.M."/>
            <person name="Wilson R.K."/>
            <person name="Delehaunty K."/>
            <person name="Dooling D."/>
            <person name="Fronik C."/>
            <person name="Fulton L."/>
            <person name="Fulton B."/>
            <person name="Graves T."/>
            <person name="Minx P."/>
            <person name="Sodergren E."/>
            <person name="Birney E."/>
            <person name="Margulies E.H."/>
            <person name="Herrero J."/>
            <person name="Green E.D."/>
            <person name="Haussler D."/>
            <person name="Siepel A."/>
            <person name="Goldman N."/>
            <person name="Pollard K.S."/>
            <person name="Pedersen J.S."/>
            <person name="Lander E.S."/>
            <person name="Kellis M."/>
        </authorList>
    </citation>
    <scope>NUCLEOTIDE SEQUENCE [LARGE SCALE GENOMIC DNA]</scope>
    <source>
        <strain evidence="3">Thorbecke</strain>
    </source>
</reference>
<feature type="compositionally biased region" description="Basic and acidic residues" evidence="1">
    <location>
        <begin position="50"/>
        <end position="65"/>
    </location>
</feature>
<feature type="region of interest" description="Disordered" evidence="1">
    <location>
        <begin position="684"/>
        <end position="722"/>
    </location>
</feature>
<name>A0A5F9D2E2_RABIT</name>
<dbReference type="PANTHER" id="PTHR42155">
    <property type="entry name" value="CATION CHANNEL SPERM-ASSOCIATED PROTEIN SUBUNIT ZETA"/>
    <property type="match status" value="1"/>
</dbReference>
<feature type="region of interest" description="Disordered" evidence="1">
    <location>
        <begin position="292"/>
        <end position="340"/>
    </location>
</feature>
<dbReference type="Proteomes" id="UP000001811">
    <property type="component" value="Unplaced"/>
</dbReference>
<dbReference type="GO" id="GO:0097228">
    <property type="term" value="C:sperm principal piece"/>
    <property type="evidence" value="ECO:0007669"/>
    <property type="project" value="TreeGrafter"/>
</dbReference>
<evidence type="ECO:0000313" key="2">
    <source>
        <dbReference type="Ensembl" id="ENSOCUP00000039883.1"/>
    </source>
</evidence>
<dbReference type="GO" id="GO:0048240">
    <property type="term" value="P:sperm capacitation"/>
    <property type="evidence" value="ECO:0007669"/>
    <property type="project" value="InterPro"/>
</dbReference>
<gene>
    <name evidence="2" type="primary">CATSPERZ</name>
</gene>
<dbReference type="AlphaFoldDB" id="A0A5F9D2E2"/>
<feature type="compositionally biased region" description="Basic and acidic residues" evidence="1">
    <location>
        <begin position="379"/>
        <end position="400"/>
    </location>
</feature>
<feature type="region of interest" description="Disordered" evidence="1">
    <location>
        <begin position="358"/>
        <end position="435"/>
    </location>
</feature>
<dbReference type="GO" id="GO:0030317">
    <property type="term" value="P:flagellated sperm motility"/>
    <property type="evidence" value="ECO:0007669"/>
    <property type="project" value="InterPro"/>
</dbReference>
<keyword evidence="3" id="KW-1185">Reference proteome</keyword>
<proteinExistence type="predicted"/>
<dbReference type="PANTHER" id="PTHR42155:SF1">
    <property type="entry name" value="CATION CHANNEL SPERM-ASSOCIATED AUXILIARY SUBUNIT ZETA"/>
    <property type="match status" value="1"/>
</dbReference>
<sequence>MGHLSITKTVLFIRKSHCTGDLPFARPRVGCPRESCGKRHGLQRGCPQDHVAKRPDGRPVGDPRSRPRRARTASPPHADGRPHGAGCQLDWHGDGAGDPASRAHRTAGEGAAPAAPTALPRAAGQQAPVPRARARAGGEARDAVPAHGLRPGLPQREPGLHRRVLGHAERARLRAAPRAAGAPPPQPPKTACAAPGPRACPGQWRAGVGAGPPARASPPAPFQPLSRHAWLLGPKSPLPTPPPPKPGVAAAGCLPAAPRPWRIPHCHPFLCRCPDRACPSQRLTTVPQSLQPIKGTGLHRSGRARSGERGAFLGPPQGHVRPGPLGRRPESLPGGARGGSVGWVSPAMGCACLQPPQTPRWGARGGEGHRQPGWGLRLELSRRETPITPHVLERDPERPEAAGSVGGSTMEEKPFKVSVKPQERRSSGRASPQDDIRNLWTTATLSQSQLNLPLAELCESFDEGGAVRHAAAAWLESRWELGEQGAAQPDGASVESEALEPELRRESSLESCLEEGDESRTTTESSLVSVPRVSRHTPHRAYWTEQQNRLPLPLVELMENEALEILTKALHSEPPTPPAPAKGSGGFRGVLQAVLQAPADPRAPHKFKVEGPSWRGPNGVGGGGMTAMVAWGPSPGVGLGRVSGVPGRTSPAAARCVQPAKWPAEGSEWVSPNLLAPIPLPLNAQRLGEPRRPQTDPGPRALAVPPWAAAGEESRPGLTAPG</sequence>
<feature type="region of interest" description="Disordered" evidence="1">
    <location>
        <begin position="29"/>
        <end position="160"/>
    </location>
</feature>
<protein>
    <submittedName>
        <fullName evidence="2">Uncharacterized protein</fullName>
    </submittedName>
</protein>
<evidence type="ECO:0000313" key="3">
    <source>
        <dbReference type="Proteomes" id="UP000001811"/>
    </source>
</evidence>
<accession>A0A5F9D2E2</accession>
<feature type="compositionally biased region" description="Basic and acidic residues" evidence="1">
    <location>
        <begin position="410"/>
        <end position="435"/>
    </location>
</feature>